<gene>
    <name evidence="3" type="ORF">GCM10011503_00220</name>
</gene>
<dbReference type="InterPro" id="IPR046586">
    <property type="entry name" value="DUF6644"/>
</dbReference>
<feature type="transmembrane region" description="Helical" evidence="1">
    <location>
        <begin position="203"/>
        <end position="223"/>
    </location>
</feature>
<keyword evidence="1" id="KW-0812">Transmembrane</keyword>
<proteinExistence type="predicted"/>
<comment type="caution">
    <text evidence="3">The sequence shown here is derived from an EMBL/GenBank/DDBJ whole genome shotgun (WGS) entry which is preliminary data.</text>
</comment>
<dbReference type="RefSeq" id="WP_084394169.1">
    <property type="nucleotide sequence ID" value="NZ_BMKF01000001.1"/>
</dbReference>
<reference evidence="4" key="1">
    <citation type="journal article" date="2019" name="Int. J. Syst. Evol. Microbiol.">
        <title>The Global Catalogue of Microorganisms (GCM) 10K type strain sequencing project: providing services to taxonomists for standard genome sequencing and annotation.</title>
        <authorList>
            <consortium name="The Broad Institute Genomics Platform"/>
            <consortium name="The Broad Institute Genome Sequencing Center for Infectious Disease"/>
            <person name="Wu L."/>
            <person name="Ma J."/>
        </authorList>
    </citation>
    <scope>NUCLEOTIDE SEQUENCE [LARGE SCALE GENOMIC DNA]</scope>
    <source>
        <strain evidence="4">CGMCC 1.15928</strain>
    </source>
</reference>
<feature type="domain" description="DUF6644" evidence="2">
    <location>
        <begin position="48"/>
        <end position="166"/>
    </location>
</feature>
<dbReference type="Pfam" id="PF20349">
    <property type="entry name" value="DUF6644"/>
    <property type="match status" value="1"/>
</dbReference>
<feature type="transmembrane region" description="Helical" evidence="1">
    <location>
        <begin position="145"/>
        <end position="165"/>
    </location>
</feature>
<evidence type="ECO:0000259" key="2">
    <source>
        <dbReference type="Pfam" id="PF20349"/>
    </source>
</evidence>
<keyword evidence="4" id="KW-1185">Reference proteome</keyword>
<accession>A0ABQ1IZA8</accession>
<keyword evidence="1" id="KW-1133">Transmembrane helix</keyword>
<dbReference type="Proteomes" id="UP000628854">
    <property type="component" value="Unassembled WGS sequence"/>
</dbReference>
<evidence type="ECO:0000256" key="1">
    <source>
        <dbReference type="SAM" id="Phobius"/>
    </source>
</evidence>
<evidence type="ECO:0000313" key="3">
    <source>
        <dbReference type="EMBL" id="GGB55865.1"/>
    </source>
</evidence>
<protein>
    <recommendedName>
        <fullName evidence="2">DUF6644 domain-containing protein</fullName>
    </recommendedName>
</protein>
<dbReference type="EMBL" id="BMKF01000001">
    <property type="protein sequence ID" value="GGB55865.1"/>
    <property type="molecule type" value="Genomic_DNA"/>
</dbReference>
<organism evidence="3 4">
    <name type="scientific">Henriciella pelagia</name>
    <dbReference type="NCBI Taxonomy" id="1977912"/>
    <lineage>
        <taxon>Bacteria</taxon>
        <taxon>Pseudomonadati</taxon>
        <taxon>Pseudomonadota</taxon>
        <taxon>Alphaproteobacteria</taxon>
        <taxon>Hyphomonadales</taxon>
        <taxon>Hyphomonadaceae</taxon>
        <taxon>Henriciella</taxon>
    </lineage>
</organism>
<feature type="transmembrane region" description="Helical" evidence="1">
    <location>
        <begin position="42"/>
        <end position="66"/>
    </location>
</feature>
<sequence>MATCYYEGEPYDCSFTDKYFLPIADSIDQSTIAMAVKDSMLIVPWAGCFHLLSLALLGGAIIMADLRVIGPGLHSQSPQSLNRRMQPFLIAALAVLVLSGVMLALGEVMKLFYSPPYWVKMATLVSAVLFTFGTRDSLIRNNGRLTPLAIVFGLVSLLLWGWVFIALTSLLARVAFLIMIAGLGILVWLSGRSADSMPLMARLGSATTIALWMTTAVAGRWIAFW</sequence>
<feature type="transmembrane region" description="Helical" evidence="1">
    <location>
        <begin position="171"/>
        <end position="191"/>
    </location>
</feature>
<keyword evidence="1" id="KW-0472">Membrane</keyword>
<feature type="transmembrane region" description="Helical" evidence="1">
    <location>
        <begin position="87"/>
        <end position="105"/>
    </location>
</feature>
<feature type="transmembrane region" description="Helical" evidence="1">
    <location>
        <begin position="117"/>
        <end position="133"/>
    </location>
</feature>
<name>A0ABQ1IZA8_9PROT</name>
<evidence type="ECO:0000313" key="4">
    <source>
        <dbReference type="Proteomes" id="UP000628854"/>
    </source>
</evidence>